<evidence type="ECO:0000313" key="4">
    <source>
        <dbReference type="Proteomes" id="UP001363151"/>
    </source>
</evidence>
<sequence length="171" mass="18758">MEQGELYNTSGERTPVKSLRARFESDAAAGPAPKRDAETAPETTRALRVSYDNNNVRVEVGRGALYTVAVWALLVTACVAYLVALKAKHFQKVQERLDAQHQQSFETLEAIAIKNAELASKKIRKMPILSTLYVFGAHYVACARGVPRRRSREISTGSRRAAAGARNPTAS</sequence>
<keyword evidence="2" id="KW-0472">Membrane</keyword>
<feature type="compositionally biased region" description="Polar residues" evidence="1">
    <location>
        <begin position="1"/>
        <end position="12"/>
    </location>
</feature>
<feature type="transmembrane region" description="Helical" evidence="2">
    <location>
        <begin position="64"/>
        <end position="84"/>
    </location>
</feature>
<protein>
    <recommendedName>
        <fullName evidence="5">Cell division protein FtsL</fullName>
    </recommendedName>
</protein>
<feature type="region of interest" description="Disordered" evidence="1">
    <location>
        <begin position="151"/>
        <end position="171"/>
    </location>
</feature>
<feature type="region of interest" description="Disordered" evidence="1">
    <location>
        <begin position="1"/>
        <end position="43"/>
    </location>
</feature>
<evidence type="ECO:0000256" key="2">
    <source>
        <dbReference type="SAM" id="Phobius"/>
    </source>
</evidence>
<evidence type="ECO:0008006" key="5">
    <source>
        <dbReference type="Google" id="ProtNLM"/>
    </source>
</evidence>
<dbReference type="Proteomes" id="UP001363151">
    <property type="component" value="Unassembled WGS sequence"/>
</dbReference>
<proteinExistence type="predicted"/>
<accession>A0ABR1FWV7</accession>
<evidence type="ECO:0000256" key="1">
    <source>
        <dbReference type="SAM" id="MobiDB-lite"/>
    </source>
</evidence>
<keyword evidence="2" id="KW-0812">Transmembrane</keyword>
<name>A0ABR1FWV7_AURAN</name>
<dbReference type="EMBL" id="JBBJCI010000213">
    <property type="protein sequence ID" value="KAK7240452.1"/>
    <property type="molecule type" value="Genomic_DNA"/>
</dbReference>
<feature type="compositionally biased region" description="Low complexity" evidence="1">
    <location>
        <begin position="159"/>
        <end position="171"/>
    </location>
</feature>
<evidence type="ECO:0000313" key="3">
    <source>
        <dbReference type="EMBL" id="KAK7240452.1"/>
    </source>
</evidence>
<organism evidence="3 4">
    <name type="scientific">Aureococcus anophagefferens</name>
    <name type="common">Harmful bloom alga</name>
    <dbReference type="NCBI Taxonomy" id="44056"/>
    <lineage>
        <taxon>Eukaryota</taxon>
        <taxon>Sar</taxon>
        <taxon>Stramenopiles</taxon>
        <taxon>Ochrophyta</taxon>
        <taxon>Pelagophyceae</taxon>
        <taxon>Pelagomonadales</taxon>
        <taxon>Pelagomonadaceae</taxon>
        <taxon>Aureococcus</taxon>
    </lineage>
</organism>
<keyword evidence="2" id="KW-1133">Transmembrane helix</keyword>
<keyword evidence="4" id="KW-1185">Reference proteome</keyword>
<reference evidence="3 4" key="1">
    <citation type="submission" date="2024-03" db="EMBL/GenBank/DDBJ databases">
        <title>Aureococcus anophagefferens CCMP1851 and Kratosvirus quantuckense: Draft genome of a second virus-susceptible host strain in the model system.</title>
        <authorList>
            <person name="Chase E."/>
            <person name="Truchon A.R."/>
            <person name="Schepens W."/>
            <person name="Wilhelm S.W."/>
        </authorList>
    </citation>
    <scope>NUCLEOTIDE SEQUENCE [LARGE SCALE GENOMIC DNA]</scope>
    <source>
        <strain evidence="3 4">CCMP1851</strain>
    </source>
</reference>
<gene>
    <name evidence="3" type="ORF">SO694_00112072</name>
</gene>
<comment type="caution">
    <text evidence="3">The sequence shown here is derived from an EMBL/GenBank/DDBJ whole genome shotgun (WGS) entry which is preliminary data.</text>
</comment>